<dbReference type="EC" id="5.1.3.13" evidence="3"/>
<dbReference type="Proteomes" id="UP000520814">
    <property type="component" value="Unassembled WGS sequence"/>
</dbReference>
<dbReference type="PANTHER" id="PTHR21047">
    <property type="entry name" value="DTDP-6-DEOXY-D-GLUCOSE-3,5 EPIMERASE"/>
    <property type="match status" value="1"/>
</dbReference>
<gene>
    <name evidence="3" type="ORF">HNQ39_004798</name>
</gene>
<protein>
    <submittedName>
        <fullName evidence="3">dTDP-4-dehydrorhamnose 3,5-epimerase</fullName>
        <ecNumber evidence="3">5.1.3.13</ecNumber>
    </submittedName>
</protein>
<evidence type="ECO:0000313" key="3">
    <source>
        <dbReference type="EMBL" id="MBB6052966.1"/>
    </source>
</evidence>
<dbReference type="GO" id="GO:0008830">
    <property type="term" value="F:dTDP-4-dehydrorhamnose 3,5-epimerase activity"/>
    <property type="evidence" value="ECO:0007669"/>
    <property type="project" value="UniProtKB-EC"/>
</dbReference>
<keyword evidence="3" id="KW-0413">Isomerase</keyword>
<dbReference type="GO" id="GO:0019305">
    <property type="term" value="P:dTDP-rhamnose biosynthetic process"/>
    <property type="evidence" value="ECO:0007669"/>
    <property type="project" value="TreeGrafter"/>
</dbReference>
<reference evidence="3 4" key="1">
    <citation type="submission" date="2020-08" db="EMBL/GenBank/DDBJ databases">
        <title>Genomic Encyclopedia of Type Strains, Phase IV (KMG-IV): sequencing the most valuable type-strain genomes for metagenomic binning, comparative biology and taxonomic classification.</title>
        <authorList>
            <person name="Goeker M."/>
        </authorList>
    </citation>
    <scope>NUCLEOTIDE SEQUENCE [LARGE SCALE GENOMIC DNA]</scope>
    <source>
        <strain evidence="3 4">DSM 23562</strain>
    </source>
</reference>
<proteinExistence type="predicted"/>
<dbReference type="InterPro" id="IPR000888">
    <property type="entry name" value="RmlC-like"/>
</dbReference>
<dbReference type="RefSeq" id="WP_184202800.1">
    <property type="nucleotide sequence ID" value="NZ_JACHGW010000005.1"/>
</dbReference>
<dbReference type="EMBL" id="JACHGW010000005">
    <property type="protein sequence ID" value="MBB6052966.1"/>
    <property type="molecule type" value="Genomic_DNA"/>
</dbReference>
<dbReference type="SUPFAM" id="SSF51182">
    <property type="entry name" value="RmlC-like cupins"/>
    <property type="match status" value="1"/>
</dbReference>
<dbReference type="Pfam" id="PF00908">
    <property type="entry name" value="dTDP_sugar_isom"/>
    <property type="match status" value="1"/>
</dbReference>
<dbReference type="PANTHER" id="PTHR21047:SF2">
    <property type="entry name" value="THYMIDINE DIPHOSPHO-4-KETO-RHAMNOSE 3,5-EPIMERASE"/>
    <property type="match status" value="1"/>
</dbReference>
<evidence type="ECO:0000256" key="1">
    <source>
        <dbReference type="PIRSR" id="PIRSR600888-1"/>
    </source>
</evidence>
<dbReference type="GO" id="GO:0005829">
    <property type="term" value="C:cytosol"/>
    <property type="evidence" value="ECO:0007669"/>
    <property type="project" value="TreeGrafter"/>
</dbReference>
<keyword evidence="4" id="KW-1185">Reference proteome</keyword>
<dbReference type="GO" id="GO:0000271">
    <property type="term" value="P:polysaccharide biosynthetic process"/>
    <property type="evidence" value="ECO:0007669"/>
    <property type="project" value="TreeGrafter"/>
</dbReference>
<feature type="active site" description="Proton acceptor" evidence="1">
    <location>
        <position position="84"/>
    </location>
</feature>
<name>A0A7W9W971_ARMRO</name>
<dbReference type="Gene3D" id="2.60.120.10">
    <property type="entry name" value="Jelly Rolls"/>
    <property type="match status" value="1"/>
</dbReference>
<accession>A0A7W9W971</accession>
<evidence type="ECO:0000256" key="2">
    <source>
        <dbReference type="PIRSR" id="PIRSR600888-3"/>
    </source>
</evidence>
<feature type="active site" description="Proton donor" evidence="1">
    <location>
        <position position="153"/>
    </location>
</feature>
<organism evidence="3 4">
    <name type="scientific">Armatimonas rosea</name>
    <dbReference type="NCBI Taxonomy" id="685828"/>
    <lineage>
        <taxon>Bacteria</taxon>
        <taxon>Bacillati</taxon>
        <taxon>Armatimonadota</taxon>
        <taxon>Armatimonadia</taxon>
        <taxon>Armatimonadales</taxon>
        <taxon>Armatimonadaceae</taxon>
        <taxon>Armatimonas</taxon>
    </lineage>
</organism>
<evidence type="ECO:0000313" key="4">
    <source>
        <dbReference type="Proteomes" id="UP000520814"/>
    </source>
</evidence>
<feature type="site" description="Participates in a stacking interaction with the thymidine ring of dTDP-4-oxo-6-deoxyglucose" evidence="2">
    <location>
        <position position="159"/>
    </location>
</feature>
<sequence length="184" mass="20423">MPESLKPDSLAPEYAAALTTQEYTRKTPIEGVKVIPLNLMIDDGGSFAELVRFDETGHLLAIPEFQVRQSSYSLVLPGSIKAFHLHYNQEDVWFVPPTDRLLVGLLDCRKDSPTCGVSMRLVLGGGRAQLVYIPRGVAHGGANIGTQNATILYFVNQHFSLDDPDERRLPWDILGADFWEMIPG</sequence>
<comment type="caution">
    <text evidence="3">The sequence shown here is derived from an EMBL/GenBank/DDBJ whole genome shotgun (WGS) entry which is preliminary data.</text>
</comment>
<dbReference type="InterPro" id="IPR011051">
    <property type="entry name" value="RmlC_Cupin_sf"/>
</dbReference>
<dbReference type="AlphaFoldDB" id="A0A7W9W971"/>
<dbReference type="InterPro" id="IPR014710">
    <property type="entry name" value="RmlC-like_jellyroll"/>
</dbReference>